<evidence type="ECO:0000313" key="4">
    <source>
        <dbReference type="Proteomes" id="UP001259340"/>
    </source>
</evidence>
<dbReference type="EMBL" id="JAPMLE010000001">
    <property type="protein sequence ID" value="MDR8525910.1"/>
    <property type="molecule type" value="Genomic_DNA"/>
</dbReference>
<evidence type="ECO:0000313" key="5">
    <source>
        <dbReference type="Proteomes" id="UP001271263"/>
    </source>
</evidence>
<sequence>MLNGISDSLHVQQRSPSIAPTAAPQAAAQSSNPAQAASIPGHRLESYNKWAKVTQGQHKVSAQQVAEQGLKQVKSLLSQLQQQGQQVLTSGANSNKLEQIQQRLCQIEISYLGQPLIDHQLNLISNQRPAAKHSFTLKSVELTTAKPRDELVQVQLGKGSAQALLPANAQPHELANQLKSAFAKLDIELQHSVDNRLLFQANTQQWQQIQHGLLMTGQGQRLPAGDARTIKVQPQLNWQDPQEWRFNSRENIKQSLAKVAKSAHKVDAQLRELQTSQQHIQQQLQKASQVKDAALNVESTLEALSSLMQPSPFKLKLNSLMAQANITRPQVSSLLE</sequence>
<reference evidence="3 5" key="1">
    <citation type="journal article" date="2022" name="bioRxiv">
        <title>Prophages regulate Shewanella fidelis 3313 motility and biofilm formation: implications for gut colonization dynamics in Ciona robusta.</title>
        <authorList>
            <person name="Natarajan O."/>
            <person name="Gibboney S.L."/>
            <person name="Young M.N."/>
            <person name="Lim S.J."/>
            <person name="Pluta N."/>
            <person name="Atkinson C.G."/>
            <person name="Leigh B.A."/>
            <person name="Liberti A."/>
            <person name="Kees E.D."/>
            <person name="Breitbart M."/>
            <person name="Gralnick J.A."/>
            <person name="Dishaw L.J."/>
        </authorList>
    </citation>
    <scope>NUCLEOTIDE SEQUENCE [LARGE SCALE GENOMIC DNA]</scope>
    <source>
        <strain evidence="3 5">JG4066</strain>
    </source>
</reference>
<dbReference type="AlphaFoldDB" id="A0AAW8NSX3"/>
<evidence type="ECO:0000313" key="3">
    <source>
        <dbReference type="EMBL" id="MDW4826138.1"/>
    </source>
</evidence>
<feature type="region of interest" description="Disordered" evidence="1">
    <location>
        <begin position="1"/>
        <end position="40"/>
    </location>
</feature>
<proteinExistence type="predicted"/>
<dbReference type="EMBL" id="JAPMLD010000012">
    <property type="protein sequence ID" value="MDW4826138.1"/>
    <property type="molecule type" value="Genomic_DNA"/>
</dbReference>
<feature type="compositionally biased region" description="Low complexity" evidence="1">
    <location>
        <begin position="15"/>
        <end position="40"/>
    </location>
</feature>
<keyword evidence="5" id="KW-1185">Reference proteome</keyword>
<dbReference type="RefSeq" id="WP_310655838.1">
    <property type="nucleotide sequence ID" value="NZ_JAPMLA010000014.1"/>
</dbReference>
<accession>A0AAW8NSX3</accession>
<dbReference type="Proteomes" id="UP001271263">
    <property type="component" value="Unassembled WGS sequence"/>
</dbReference>
<feature type="compositionally biased region" description="Polar residues" evidence="1">
    <location>
        <begin position="1"/>
        <end position="14"/>
    </location>
</feature>
<reference evidence="2" key="2">
    <citation type="submission" date="2022-11" db="EMBL/GenBank/DDBJ databases">
        <title>Prophages regulate Shewanella fidelis motility and biofilm formation: implications for gut colonization dynamics in Ciona robusta.</title>
        <authorList>
            <person name="Natarajan O."/>
            <person name="Gibboney S.L."/>
            <person name="Young M.N."/>
            <person name="Lim S.J."/>
            <person name="Pluta N."/>
            <person name="Atkinson C.G.F."/>
            <person name="Leigh B.A."/>
            <person name="Liberti A."/>
            <person name="Kees E."/>
            <person name="Breitbart M."/>
            <person name="Gralnick J."/>
            <person name="Dishaw L.J."/>
        </authorList>
    </citation>
    <scope>NUCLEOTIDE SEQUENCE</scope>
    <source>
        <strain evidence="2">3313</strain>
    </source>
</reference>
<comment type="caution">
    <text evidence="2">The sequence shown here is derived from an EMBL/GenBank/DDBJ whole genome shotgun (WGS) entry which is preliminary data.</text>
</comment>
<gene>
    <name evidence="2" type="ORF">OS133_20055</name>
    <name evidence="3" type="ORF">OS134_18875</name>
</gene>
<name>A0AAW8NSX3_9GAMM</name>
<evidence type="ECO:0008006" key="6">
    <source>
        <dbReference type="Google" id="ProtNLM"/>
    </source>
</evidence>
<organism evidence="2 4">
    <name type="scientific">Shewanella fidelis</name>
    <dbReference type="NCBI Taxonomy" id="173509"/>
    <lineage>
        <taxon>Bacteria</taxon>
        <taxon>Pseudomonadati</taxon>
        <taxon>Pseudomonadota</taxon>
        <taxon>Gammaproteobacteria</taxon>
        <taxon>Alteromonadales</taxon>
        <taxon>Shewanellaceae</taxon>
        <taxon>Shewanella</taxon>
    </lineage>
</organism>
<dbReference type="Proteomes" id="UP001259340">
    <property type="component" value="Unassembled WGS sequence"/>
</dbReference>
<evidence type="ECO:0000256" key="1">
    <source>
        <dbReference type="SAM" id="MobiDB-lite"/>
    </source>
</evidence>
<evidence type="ECO:0000313" key="2">
    <source>
        <dbReference type="EMBL" id="MDR8525910.1"/>
    </source>
</evidence>
<protein>
    <recommendedName>
        <fullName evidence="6">Flagellar hook-length control protein FliK</fullName>
    </recommendedName>
</protein>